<keyword evidence="8" id="KW-0949">S-adenosyl-L-methionine</keyword>
<dbReference type="GO" id="GO:0070475">
    <property type="term" value="P:rRNA base methylation"/>
    <property type="evidence" value="ECO:0007669"/>
    <property type="project" value="TreeGrafter"/>
</dbReference>
<dbReference type="InterPro" id="IPR029026">
    <property type="entry name" value="tRNA_m1G_MTases_N"/>
</dbReference>
<dbReference type="InterPro" id="IPR046886">
    <property type="entry name" value="RsmE_MTase_dom"/>
</dbReference>
<dbReference type="Pfam" id="PF04452">
    <property type="entry name" value="Methyltrans_RNA"/>
    <property type="match status" value="1"/>
</dbReference>
<evidence type="ECO:0000256" key="2">
    <source>
        <dbReference type="ARBA" id="ARBA00005528"/>
    </source>
</evidence>
<organism evidence="12 13">
    <name type="scientific">Gracilariopsis chorda</name>
    <dbReference type="NCBI Taxonomy" id="448386"/>
    <lineage>
        <taxon>Eukaryota</taxon>
        <taxon>Rhodophyta</taxon>
        <taxon>Florideophyceae</taxon>
        <taxon>Rhodymeniophycidae</taxon>
        <taxon>Gracilariales</taxon>
        <taxon>Gracilariaceae</taxon>
        <taxon>Gracilariopsis</taxon>
    </lineage>
</organism>
<name>A0A2V3IEN7_9FLOR</name>
<evidence type="ECO:0000256" key="1">
    <source>
        <dbReference type="ARBA" id="ARBA00004496"/>
    </source>
</evidence>
<keyword evidence="4" id="KW-0963">Cytoplasm</keyword>
<evidence type="ECO:0000256" key="5">
    <source>
        <dbReference type="ARBA" id="ARBA00022552"/>
    </source>
</evidence>
<evidence type="ECO:0000313" key="13">
    <source>
        <dbReference type="Proteomes" id="UP000247409"/>
    </source>
</evidence>
<protein>
    <recommendedName>
        <fullName evidence="3">16S rRNA (uracil(1498)-N(3))-methyltransferase</fullName>
        <ecNumber evidence="3">2.1.1.193</ecNumber>
    </recommendedName>
</protein>
<dbReference type="InterPro" id="IPR006700">
    <property type="entry name" value="RsmE"/>
</dbReference>
<dbReference type="PANTHER" id="PTHR30027">
    <property type="entry name" value="RIBOSOMAL RNA SMALL SUBUNIT METHYLTRANSFERASE E"/>
    <property type="match status" value="1"/>
</dbReference>
<dbReference type="OrthoDB" id="2021042at2759"/>
<accession>A0A2V3IEN7</accession>
<dbReference type="InterPro" id="IPR029028">
    <property type="entry name" value="Alpha/beta_knot_MTases"/>
</dbReference>
<keyword evidence="5" id="KW-0698">rRNA processing</keyword>
<dbReference type="EMBL" id="NBIV01000284">
    <property type="protein sequence ID" value="PXF40549.1"/>
    <property type="molecule type" value="Genomic_DNA"/>
</dbReference>
<evidence type="ECO:0000259" key="11">
    <source>
        <dbReference type="Pfam" id="PF04452"/>
    </source>
</evidence>
<dbReference type="PIRSF" id="PIRSF015601">
    <property type="entry name" value="MTase_slr0722"/>
    <property type="match status" value="1"/>
</dbReference>
<dbReference type="AlphaFoldDB" id="A0A2V3IEN7"/>
<dbReference type="SUPFAM" id="SSF75217">
    <property type="entry name" value="alpha/beta knot"/>
    <property type="match status" value="1"/>
</dbReference>
<dbReference type="CDD" id="cd18084">
    <property type="entry name" value="RsmE-like"/>
    <property type="match status" value="1"/>
</dbReference>
<keyword evidence="13" id="KW-1185">Reference proteome</keyword>
<dbReference type="GO" id="GO:0070042">
    <property type="term" value="F:rRNA (uridine-N3-)-methyltransferase activity"/>
    <property type="evidence" value="ECO:0007669"/>
    <property type="project" value="TreeGrafter"/>
</dbReference>
<comment type="catalytic activity">
    <reaction evidence="10">
        <text>uridine(1498) in 16S rRNA + S-adenosyl-L-methionine = N(3)-methyluridine(1498) in 16S rRNA + S-adenosyl-L-homocysteine + H(+)</text>
        <dbReference type="Rhea" id="RHEA:42920"/>
        <dbReference type="Rhea" id="RHEA-COMP:10283"/>
        <dbReference type="Rhea" id="RHEA-COMP:10284"/>
        <dbReference type="ChEBI" id="CHEBI:15378"/>
        <dbReference type="ChEBI" id="CHEBI:57856"/>
        <dbReference type="ChEBI" id="CHEBI:59789"/>
        <dbReference type="ChEBI" id="CHEBI:65315"/>
        <dbReference type="ChEBI" id="CHEBI:74502"/>
        <dbReference type="EC" id="2.1.1.193"/>
    </reaction>
</comment>
<dbReference type="EC" id="2.1.1.193" evidence="3"/>
<keyword evidence="7 12" id="KW-0808">Transferase</keyword>
<sequence length="295" mass="32178">MGLGGLNRVLLTVADLSEDGRAYLSKDDARAKHIRTLLARGGEQCTLRVAVEDGYLHDSARCEVHEDGSCSIEVPSEDRRAVEDGAPITLLLAMQRPKAMARIIQSGACVGVRRIVLVDSDKTEATYWQSKLLRVNGECAGDGDELNEMALVRRLLVEGVQQAAKDGRLPSVTVDRRKLDAVTTEYARGRTTRLVAHPRNKTEGERAMVEGSVVAQVARGDGEVVMAIGPEGGWSDEEVRMFRASSFAVVQLGERVLRSETAVVVALALVHEGLRWRRACWTLQEQACDSEGEGV</sequence>
<gene>
    <name evidence="12" type="ORF">BWQ96_09744</name>
</gene>
<comment type="similarity">
    <text evidence="2">Belongs to the RNA methyltransferase RsmE family.</text>
</comment>
<keyword evidence="6 12" id="KW-0489">Methyltransferase</keyword>
<evidence type="ECO:0000313" key="12">
    <source>
        <dbReference type="EMBL" id="PXF40549.1"/>
    </source>
</evidence>
<dbReference type="Proteomes" id="UP000247409">
    <property type="component" value="Unassembled WGS sequence"/>
</dbReference>
<comment type="caution">
    <text evidence="12">The sequence shown here is derived from an EMBL/GenBank/DDBJ whole genome shotgun (WGS) entry which is preliminary data.</text>
</comment>
<reference evidence="12 13" key="1">
    <citation type="journal article" date="2018" name="Mol. Biol. Evol.">
        <title>Analysis of the draft genome of the red seaweed Gracilariopsis chorda provides insights into genome size evolution in Rhodophyta.</title>
        <authorList>
            <person name="Lee J."/>
            <person name="Yang E.C."/>
            <person name="Graf L."/>
            <person name="Yang J.H."/>
            <person name="Qiu H."/>
            <person name="Zel Zion U."/>
            <person name="Chan C.X."/>
            <person name="Stephens T.G."/>
            <person name="Weber A.P.M."/>
            <person name="Boo G.H."/>
            <person name="Boo S.M."/>
            <person name="Kim K.M."/>
            <person name="Shin Y."/>
            <person name="Jung M."/>
            <person name="Lee S.J."/>
            <person name="Yim H.S."/>
            <person name="Lee J.H."/>
            <person name="Bhattacharya D."/>
            <person name="Yoon H.S."/>
        </authorList>
    </citation>
    <scope>NUCLEOTIDE SEQUENCE [LARGE SCALE GENOMIC DNA]</scope>
    <source>
        <strain evidence="12 13">SKKU-2015</strain>
        <tissue evidence="12">Whole body</tissue>
    </source>
</reference>
<evidence type="ECO:0000256" key="6">
    <source>
        <dbReference type="ARBA" id="ARBA00022603"/>
    </source>
</evidence>
<dbReference type="NCBIfam" id="TIGR00046">
    <property type="entry name" value="RsmE family RNA methyltransferase"/>
    <property type="match status" value="1"/>
</dbReference>
<comment type="function">
    <text evidence="9">Specifically methylates the N3 position of the uracil ring of uridine 1498 (m3U1498) in 16S rRNA. Acts on the fully assembled 30S ribosomal subunit.</text>
</comment>
<dbReference type="PANTHER" id="PTHR30027:SF3">
    <property type="entry name" value="16S RRNA (URACIL(1498)-N(3))-METHYLTRANSFERASE"/>
    <property type="match status" value="1"/>
</dbReference>
<dbReference type="Gene3D" id="3.40.1280.10">
    <property type="match status" value="1"/>
</dbReference>
<comment type="subcellular location">
    <subcellularLocation>
        <location evidence="1">Cytoplasm</location>
    </subcellularLocation>
</comment>
<evidence type="ECO:0000256" key="10">
    <source>
        <dbReference type="ARBA" id="ARBA00047944"/>
    </source>
</evidence>
<proteinExistence type="inferred from homology"/>
<evidence type="ECO:0000256" key="4">
    <source>
        <dbReference type="ARBA" id="ARBA00022490"/>
    </source>
</evidence>
<evidence type="ECO:0000256" key="9">
    <source>
        <dbReference type="ARBA" id="ARBA00025699"/>
    </source>
</evidence>
<evidence type="ECO:0000256" key="7">
    <source>
        <dbReference type="ARBA" id="ARBA00022679"/>
    </source>
</evidence>
<dbReference type="GO" id="GO:0005737">
    <property type="term" value="C:cytoplasm"/>
    <property type="evidence" value="ECO:0007669"/>
    <property type="project" value="UniProtKB-SubCell"/>
</dbReference>
<evidence type="ECO:0000256" key="3">
    <source>
        <dbReference type="ARBA" id="ARBA00012328"/>
    </source>
</evidence>
<feature type="domain" description="Ribosomal RNA small subunit methyltransferase E methyltransferase" evidence="11">
    <location>
        <begin position="87"/>
        <end position="270"/>
    </location>
</feature>
<evidence type="ECO:0000256" key="8">
    <source>
        <dbReference type="ARBA" id="ARBA00022691"/>
    </source>
</evidence>